<accession>A0AAD8EIR3</accession>
<gene>
    <name evidence="2" type="ORF">L9F63_001816</name>
</gene>
<reference evidence="2" key="2">
    <citation type="submission" date="2023-05" db="EMBL/GenBank/DDBJ databases">
        <authorList>
            <person name="Fouks B."/>
        </authorList>
    </citation>
    <scope>NUCLEOTIDE SEQUENCE</scope>
    <source>
        <strain evidence="2">Stay&amp;Tobe</strain>
        <tissue evidence="2">Testes</tissue>
    </source>
</reference>
<reference evidence="2" key="1">
    <citation type="journal article" date="2023" name="IScience">
        <title>Live-bearing cockroach genome reveals convergent evolutionary mechanisms linked to viviparity in insects and beyond.</title>
        <authorList>
            <person name="Fouks B."/>
            <person name="Harrison M.C."/>
            <person name="Mikhailova A.A."/>
            <person name="Marchal E."/>
            <person name="English S."/>
            <person name="Carruthers M."/>
            <person name="Jennings E.C."/>
            <person name="Chiamaka E.L."/>
            <person name="Frigard R.A."/>
            <person name="Pippel M."/>
            <person name="Attardo G.M."/>
            <person name="Benoit J.B."/>
            <person name="Bornberg-Bauer E."/>
            <person name="Tobe S.S."/>
        </authorList>
    </citation>
    <scope>NUCLEOTIDE SEQUENCE</scope>
    <source>
        <strain evidence="2">Stay&amp;Tobe</strain>
    </source>
</reference>
<organism evidence="2 3">
    <name type="scientific">Diploptera punctata</name>
    <name type="common">Pacific beetle cockroach</name>
    <dbReference type="NCBI Taxonomy" id="6984"/>
    <lineage>
        <taxon>Eukaryota</taxon>
        <taxon>Metazoa</taxon>
        <taxon>Ecdysozoa</taxon>
        <taxon>Arthropoda</taxon>
        <taxon>Hexapoda</taxon>
        <taxon>Insecta</taxon>
        <taxon>Pterygota</taxon>
        <taxon>Neoptera</taxon>
        <taxon>Polyneoptera</taxon>
        <taxon>Dictyoptera</taxon>
        <taxon>Blattodea</taxon>
        <taxon>Blaberoidea</taxon>
        <taxon>Blaberidae</taxon>
        <taxon>Diplopterinae</taxon>
        <taxon>Diploptera</taxon>
    </lineage>
</organism>
<proteinExistence type="predicted"/>
<sequence length="153" mass="17577">RVQAENDFYGLMPPFLPHMSLTGLNLVHACMEQLTHSYSIRALLTQYYRRGREACSSPTFCQRLRLASSKVVLRLAILSTVCPIYTFIAMCCRLPKIFIRIIIATPAVKVYMNTVLCIVPRQLALARSDETSFHRLSQYSSKNHHLHFEISEE</sequence>
<dbReference type="AlphaFoldDB" id="A0AAD8EIR3"/>
<keyword evidence="3" id="KW-1185">Reference proteome</keyword>
<evidence type="ECO:0000313" key="2">
    <source>
        <dbReference type="EMBL" id="KAJ9591671.1"/>
    </source>
</evidence>
<comment type="caution">
    <text evidence="2">The sequence shown here is derived from an EMBL/GenBank/DDBJ whole genome shotgun (WGS) entry which is preliminary data.</text>
</comment>
<feature type="non-terminal residue" evidence="2">
    <location>
        <position position="1"/>
    </location>
</feature>
<name>A0AAD8EIR3_DIPPU</name>
<keyword evidence="1" id="KW-0472">Membrane</keyword>
<keyword evidence="1" id="KW-0812">Transmembrane</keyword>
<evidence type="ECO:0000313" key="3">
    <source>
        <dbReference type="Proteomes" id="UP001233999"/>
    </source>
</evidence>
<keyword evidence="1" id="KW-1133">Transmembrane helix</keyword>
<feature type="transmembrane region" description="Helical" evidence="1">
    <location>
        <begin position="71"/>
        <end position="90"/>
    </location>
</feature>
<evidence type="ECO:0000256" key="1">
    <source>
        <dbReference type="SAM" id="Phobius"/>
    </source>
</evidence>
<dbReference type="EMBL" id="JASPKZ010003861">
    <property type="protein sequence ID" value="KAJ9591671.1"/>
    <property type="molecule type" value="Genomic_DNA"/>
</dbReference>
<dbReference type="Proteomes" id="UP001233999">
    <property type="component" value="Unassembled WGS sequence"/>
</dbReference>
<feature type="non-terminal residue" evidence="2">
    <location>
        <position position="153"/>
    </location>
</feature>
<protein>
    <submittedName>
        <fullName evidence="2">Uncharacterized protein</fullName>
    </submittedName>
</protein>